<accession>A0ABT8APW0</accession>
<keyword evidence="1" id="KW-0732">Signal</keyword>
<sequence>MKTFCVSAALAVAAVLLSQAPGSAAERMIAIYAGPSGISIPVSALALAPAQPAVESAPGTESTRPLAIDEAGGTRRVTVVHTASTSLN</sequence>
<proteinExistence type="predicted"/>
<evidence type="ECO:0000256" key="1">
    <source>
        <dbReference type="SAM" id="SignalP"/>
    </source>
</evidence>
<feature type="chain" id="PRO_5046981483" evidence="1">
    <location>
        <begin position="25"/>
        <end position="88"/>
    </location>
</feature>
<dbReference type="Proteomes" id="UP001244297">
    <property type="component" value="Unassembled WGS sequence"/>
</dbReference>
<name>A0ABT8APW0_9HYPH</name>
<feature type="signal peptide" evidence="1">
    <location>
        <begin position="1"/>
        <end position="24"/>
    </location>
</feature>
<evidence type="ECO:0000313" key="2">
    <source>
        <dbReference type="EMBL" id="MDN3571896.1"/>
    </source>
</evidence>
<protein>
    <submittedName>
        <fullName evidence="2">Uncharacterized protein</fullName>
    </submittedName>
</protein>
<gene>
    <name evidence="2" type="ORF">QWZ18_14825</name>
</gene>
<reference evidence="3" key="1">
    <citation type="journal article" date="2019" name="Int. J. Syst. Evol. Microbiol.">
        <title>The Global Catalogue of Microorganisms (GCM) 10K type strain sequencing project: providing services to taxonomists for standard genome sequencing and annotation.</title>
        <authorList>
            <consortium name="The Broad Institute Genomics Platform"/>
            <consortium name="The Broad Institute Genome Sequencing Center for Infectious Disease"/>
            <person name="Wu L."/>
            <person name="Ma J."/>
        </authorList>
    </citation>
    <scope>NUCLEOTIDE SEQUENCE [LARGE SCALE GENOMIC DNA]</scope>
    <source>
        <strain evidence="3">CECT 7806</strain>
    </source>
</reference>
<keyword evidence="3" id="KW-1185">Reference proteome</keyword>
<evidence type="ECO:0000313" key="3">
    <source>
        <dbReference type="Proteomes" id="UP001244297"/>
    </source>
</evidence>
<dbReference type="RefSeq" id="WP_290355911.1">
    <property type="nucleotide sequence ID" value="NZ_JAUFPT010000053.1"/>
</dbReference>
<comment type="caution">
    <text evidence="2">The sequence shown here is derived from an EMBL/GenBank/DDBJ whole genome shotgun (WGS) entry which is preliminary data.</text>
</comment>
<organism evidence="2 3">
    <name type="scientific">Methylobacterium longum</name>
    <dbReference type="NCBI Taxonomy" id="767694"/>
    <lineage>
        <taxon>Bacteria</taxon>
        <taxon>Pseudomonadati</taxon>
        <taxon>Pseudomonadota</taxon>
        <taxon>Alphaproteobacteria</taxon>
        <taxon>Hyphomicrobiales</taxon>
        <taxon>Methylobacteriaceae</taxon>
        <taxon>Methylobacterium</taxon>
    </lineage>
</organism>
<dbReference type="EMBL" id="JAUFPT010000053">
    <property type="protein sequence ID" value="MDN3571896.1"/>
    <property type="molecule type" value="Genomic_DNA"/>
</dbReference>